<gene>
    <name evidence="4" type="ORF">JMM60_08725</name>
    <name evidence="3" type="ORF">NHU_00984</name>
</gene>
<dbReference type="RefSeq" id="WP_178390576.1">
    <property type="nucleotide sequence ID" value="NZ_JAAEAJ010000002.1"/>
</dbReference>
<proteinExistence type="predicted"/>
<keyword evidence="2" id="KW-0812">Transmembrane</keyword>
<name>A0A0D6B0D8_RHOSU</name>
<keyword evidence="2" id="KW-0472">Membrane</keyword>
<evidence type="ECO:0000313" key="5">
    <source>
        <dbReference type="Proteomes" id="UP000064912"/>
    </source>
</evidence>
<protein>
    <submittedName>
        <fullName evidence="3">Uncharacterized protein</fullName>
    </submittedName>
</protein>
<dbReference type="KEGG" id="rsu:NHU_00984"/>
<evidence type="ECO:0000256" key="1">
    <source>
        <dbReference type="SAM" id="MobiDB-lite"/>
    </source>
</evidence>
<evidence type="ECO:0000313" key="3">
    <source>
        <dbReference type="EMBL" id="BAQ68149.1"/>
    </source>
</evidence>
<organism evidence="3 5">
    <name type="scientific">Rhodovulum sulfidophilum</name>
    <name type="common">Rhodobacter sulfidophilus</name>
    <dbReference type="NCBI Taxonomy" id="35806"/>
    <lineage>
        <taxon>Bacteria</taxon>
        <taxon>Pseudomonadati</taxon>
        <taxon>Pseudomonadota</taxon>
        <taxon>Alphaproteobacteria</taxon>
        <taxon>Rhodobacterales</taxon>
        <taxon>Paracoccaceae</taxon>
        <taxon>Rhodovulum</taxon>
    </lineage>
</organism>
<dbReference type="Proteomes" id="UP000604473">
    <property type="component" value="Unassembled WGS sequence"/>
</dbReference>
<feature type="compositionally biased region" description="Basic and acidic residues" evidence="1">
    <location>
        <begin position="28"/>
        <end position="38"/>
    </location>
</feature>
<feature type="transmembrane region" description="Helical" evidence="2">
    <location>
        <begin position="6"/>
        <end position="24"/>
    </location>
</feature>
<reference evidence="4 6" key="2">
    <citation type="submission" date="2021-01" db="EMBL/GenBank/DDBJ databases">
        <title>Draft genomes of Rhodovulum sulfidophilum.</title>
        <authorList>
            <person name="Guzman M.S."/>
        </authorList>
    </citation>
    <scope>NUCLEOTIDE SEQUENCE [LARGE SCALE GENOMIC DNA]</scope>
    <source>
        <strain evidence="4 6">AB35</strain>
    </source>
</reference>
<sequence>MAASSLIVTLALGTLCAVVVFSWISKQRTEQRQADPEAPKSTLAADTPDTRPDGRGAP</sequence>
<dbReference type="Proteomes" id="UP000064912">
    <property type="component" value="Chromosome"/>
</dbReference>
<reference evidence="3 5" key="1">
    <citation type="submission" date="2015-02" db="EMBL/GenBank/DDBJ databases">
        <title>Genome sequene of Rhodovulum sulfidophilum DSM 2351.</title>
        <authorList>
            <person name="Nagao N."/>
        </authorList>
    </citation>
    <scope>NUCLEOTIDE SEQUENCE [LARGE SCALE GENOMIC DNA]</scope>
    <source>
        <strain evidence="3 5">DSM 2351</strain>
    </source>
</reference>
<evidence type="ECO:0000313" key="4">
    <source>
        <dbReference type="EMBL" id="MBL3608881.1"/>
    </source>
</evidence>
<keyword evidence="6" id="KW-1185">Reference proteome</keyword>
<feature type="compositionally biased region" description="Basic and acidic residues" evidence="1">
    <location>
        <begin position="48"/>
        <end position="58"/>
    </location>
</feature>
<dbReference type="PATRIC" id="fig|35806.4.peg.1005"/>
<accession>A0A0D6B0D8</accession>
<dbReference type="EMBL" id="AP014800">
    <property type="protein sequence ID" value="BAQ68149.1"/>
    <property type="molecule type" value="Genomic_DNA"/>
</dbReference>
<keyword evidence="2" id="KW-1133">Transmembrane helix</keyword>
<feature type="region of interest" description="Disordered" evidence="1">
    <location>
        <begin position="28"/>
        <end position="58"/>
    </location>
</feature>
<dbReference type="AlphaFoldDB" id="A0A0D6B0D8"/>
<evidence type="ECO:0000313" key="6">
    <source>
        <dbReference type="Proteomes" id="UP000604473"/>
    </source>
</evidence>
<dbReference type="EMBL" id="JAESJJ010000008">
    <property type="protein sequence ID" value="MBL3608881.1"/>
    <property type="molecule type" value="Genomic_DNA"/>
</dbReference>
<evidence type="ECO:0000256" key="2">
    <source>
        <dbReference type="SAM" id="Phobius"/>
    </source>
</evidence>